<dbReference type="InterPro" id="IPR001680">
    <property type="entry name" value="WD40_rpt"/>
</dbReference>
<dbReference type="PROSITE" id="PS00678">
    <property type="entry name" value="WD_REPEATS_1"/>
    <property type="match status" value="1"/>
</dbReference>
<dbReference type="PANTHER" id="PTHR19848">
    <property type="entry name" value="WD40 REPEAT PROTEIN"/>
    <property type="match status" value="1"/>
</dbReference>
<keyword evidence="1 3" id="KW-0853">WD repeat</keyword>
<dbReference type="SMART" id="SM00320">
    <property type="entry name" value="WD40"/>
    <property type="match status" value="3"/>
</dbReference>
<dbReference type="InterPro" id="IPR036322">
    <property type="entry name" value="WD40_repeat_dom_sf"/>
</dbReference>
<accession>B0CYL0</accession>
<dbReference type="RefSeq" id="XP_001876732.1">
    <property type="nucleotide sequence ID" value="XM_001876697.1"/>
</dbReference>
<dbReference type="GeneID" id="6072532"/>
<dbReference type="PROSITE" id="PS50294">
    <property type="entry name" value="WD_REPEATS_REGION"/>
    <property type="match status" value="1"/>
</dbReference>
<evidence type="ECO:0000256" key="2">
    <source>
        <dbReference type="ARBA" id="ARBA00022737"/>
    </source>
</evidence>
<proteinExistence type="predicted"/>
<name>B0CYL0_LACBS</name>
<dbReference type="Proteomes" id="UP000001194">
    <property type="component" value="Unassembled WGS sequence"/>
</dbReference>
<dbReference type="EMBL" id="DS547094">
    <property type="protein sequence ID" value="EDR12468.1"/>
    <property type="molecule type" value="Genomic_DNA"/>
</dbReference>
<keyword evidence="2" id="KW-0677">Repeat</keyword>
<keyword evidence="5" id="KW-1185">Reference proteome</keyword>
<reference evidence="4 5" key="1">
    <citation type="journal article" date="2008" name="Nature">
        <title>The genome of Laccaria bicolor provides insights into mycorrhizal symbiosis.</title>
        <authorList>
            <person name="Martin F."/>
            <person name="Aerts A."/>
            <person name="Ahren D."/>
            <person name="Brun A."/>
            <person name="Danchin E.G.J."/>
            <person name="Duchaussoy F."/>
            <person name="Gibon J."/>
            <person name="Kohler A."/>
            <person name="Lindquist E."/>
            <person name="Pereda V."/>
            <person name="Salamov A."/>
            <person name="Shapiro H.J."/>
            <person name="Wuyts J."/>
            <person name="Blaudez D."/>
            <person name="Buee M."/>
            <person name="Brokstein P."/>
            <person name="Canbaeck B."/>
            <person name="Cohen D."/>
            <person name="Courty P.E."/>
            <person name="Coutinho P.M."/>
            <person name="Delaruelle C."/>
            <person name="Detter J.C."/>
            <person name="Deveau A."/>
            <person name="DiFazio S."/>
            <person name="Duplessis S."/>
            <person name="Fraissinet-Tachet L."/>
            <person name="Lucic E."/>
            <person name="Frey-Klett P."/>
            <person name="Fourrey C."/>
            <person name="Feussner I."/>
            <person name="Gay G."/>
            <person name="Grimwood J."/>
            <person name="Hoegger P.J."/>
            <person name="Jain P."/>
            <person name="Kilaru S."/>
            <person name="Labbe J."/>
            <person name="Lin Y.C."/>
            <person name="Legue V."/>
            <person name="Le Tacon F."/>
            <person name="Marmeisse R."/>
            <person name="Melayah D."/>
            <person name="Montanini B."/>
            <person name="Muratet M."/>
            <person name="Nehls U."/>
            <person name="Niculita-Hirzel H."/>
            <person name="Oudot-Le Secq M.P."/>
            <person name="Peter M."/>
            <person name="Quesneville H."/>
            <person name="Rajashekar B."/>
            <person name="Reich M."/>
            <person name="Rouhier N."/>
            <person name="Schmutz J."/>
            <person name="Yin T."/>
            <person name="Chalot M."/>
            <person name="Henrissat B."/>
            <person name="Kuees U."/>
            <person name="Lucas S."/>
            <person name="Van de Peer Y."/>
            <person name="Podila G.K."/>
            <person name="Polle A."/>
            <person name="Pukkila P.J."/>
            <person name="Richardson P.M."/>
            <person name="Rouze P."/>
            <person name="Sanders I.R."/>
            <person name="Stajich J.E."/>
            <person name="Tunlid A."/>
            <person name="Tuskan G."/>
            <person name="Grigoriev I.V."/>
        </authorList>
    </citation>
    <scope>NUCLEOTIDE SEQUENCE [LARGE SCALE GENOMIC DNA]</scope>
    <source>
        <strain evidence="5">S238N-H82 / ATCC MYA-4686</strain>
    </source>
</reference>
<dbReference type="InterPro" id="IPR019775">
    <property type="entry name" value="WD40_repeat_CS"/>
</dbReference>
<dbReference type="Pfam" id="PF00400">
    <property type="entry name" value="WD40"/>
    <property type="match status" value="2"/>
</dbReference>
<dbReference type="Gene3D" id="2.130.10.10">
    <property type="entry name" value="YVTN repeat-like/Quinoprotein amine dehydrogenase"/>
    <property type="match status" value="1"/>
</dbReference>
<dbReference type="SUPFAM" id="SSF50978">
    <property type="entry name" value="WD40 repeat-like"/>
    <property type="match status" value="1"/>
</dbReference>
<gene>
    <name evidence="4" type="ORF">LACBIDRAFT_323727</name>
</gene>
<dbReference type="InParanoid" id="B0CYL0"/>
<evidence type="ECO:0000256" key="1">
    <source>
        <dbReference type="ARBA" id="ARBA00022574"/>
    </source>
</evidence>
<organism evidence="5">
    <name type="scientific">Laccaria bicolor (strain S238N-H82 / ATCC MYA-4686)</name>
    <name type="common">Bicoloured deceiver</name>
    <name type="synonym">Laccaria laccata var. bicolor</name>
    <dbReference type="NCBI Taxonomy" id="486041"/>
    <lineage>
        <taxon>Eukaryota</taxon>
        <taxon>Fungi</taxon>
        <taxon>Dikarya</taxon>
        <taxon>Basidiomycota</taxon>
        <taxon>Agaricomycotina</taxon>
        <taxon>Agaricomycetes</taxon>
        <taxon>Agaricomycetidae</taxon>
        <taxon>Agaricales</taxon>
        <taxon>Agaricineae</taxon>
        <taxon>Hydnangiaceae</taxon>
        <taxon>Laccaria</taxon>
    </lineage>
</organism>
<feature type="repeat" description="WD" evidence="3">
    <location>
        <begin position="14"/>
        <end position="55"/>
    </location>
</feature>
<dbReference type="InterPro" id="IPR015943">
    <property type="entry name" value="WD40/YVTN_repeat-like_dom_sf"/>
</dbReference>
<evidence type="ECO:0000256" key="3">
    <source>
        <dbReference type="PROSITE-ProRule" id="PRU00221"/>
    </source>
</evidence>
<dbReference type="HOGENOM" id="CLU_131288_0_0_1"/>
<dbReference type="AlphaFoldDB" id="B0CYL0"/>
<protein>
    <submittedName>
        <fullName evidence="4">G-protein beta WD-40 repeat</fullName>
    </submittedName>
</protein>
<dbReference type="KEGG" id="lbc:LACBIDRAFT_323727"/>
<dbReference type="STRING" id="486041.B0CYL0"/>
<dbReference type="PANTHER" id="PTHR19848:SF8">
    <property type="entry name" value="F-BOX AND WD REPEAT DOMAIN CONTAINING 7"/>
    <property type="match status" value="1"/>
</dbReference>
<dbReference type="OrthoDB" id="3238562at2759"/>
<evidence type="ECO:0000313" key="4">
    <source>
        <dbReference type="EMBL" id="EDR12468.1"/>
    </source>
</evidence>
<dbReference type="PROSITE" id="PS50082">
    <property type="entry name" value="WD_REPEATS_2"/>
    <property type="match status" value="1"/>
</dbReference>
<evidence type="ECO:0000313" key="5">
    <source>
        <dbReference type="Proteomes" id="UP000001194"/>
    </source>
</evidence>
<sequence>MNAILPLYDCKLTLFRHTKPINVVKVSPDGRKLLSGADDGMLIIWNLEDGSEEQTISVAFNRPVTSAVWISNPQGTPNQAFAFGTADGNLFVYAYHTNYYDFAFSAVAHNGVIKDIAFDAHHKRLATTGNGCMKLWEIDEKCFPVDDEVELPAPDSHHGNAGTLQLALELNTDS</sequence>